<keyword evidence="4" id="KW-0479">Metal-binding</keyword>
<accession>A0ABR9V9U2</accession>
<comment type="catalytic activity">
    <reaction evidence="4">
        <text>5-methylsulfanyl-2,3-dioxopentyl phosphate + H2O = 1,2-dihydroxy-5-(methylsulfanyl)pent-1-en-3-one + phosphate</text>
        <dbReference type="Rhea" id="RHEA:21700"/>
        <dbReference type="ChEBI" id="CHEBI:15377"/>
        <dbReference type="ChEBI" id="CHEBI:43474"/>
        <dbReference type="ChEBI" id="CHEBI:49252"/>
        <dbReference type="ChEBI" id="CHEBI:58828"/>
        <dbReference type="EC" id="3.1.3.77"/>
    </reaction>
</comment>
<comment type="pathway">
    <text evidence="4">Amino-acid biosynthesis; L-methionine biosynthesis via salvage pathway; L-methionine from S-methyl-5-thio-alpha-D-ribose 1-phosphate: step 4/6.</text>
</comment>
<dbReference type="PANTHER" id="PTHR20371:SF1">
    <property type="entry name" value="ENOLASE-PHOSPHATASE E1"/>
    <property type="match status" value="1"/>
</dbReference>
<reference evidence="5 6" key="1">
    <citation type="submission" date="2020-10" db="EMBL/GenBank/DDBJ databases">
        <authorList>
            <person name="Castelo-Branco R."/>
            <person name="Eusebio N."/>
            <person name="Adriana R."/>
            <person name="Vieira A."/>
            <person name="Brugerolle De Fraissinette N."/>
            <person name="Rezende De Castro R."/>
            <person name="Schneider M.P."/>
            <person name="Vasconcelos V."/>
            <person name="Leao P.N."/>
        </authorList>
    </citation>
    <scope>NUCLEOTIDE SEQUENCE [LARGE SCALE GENOMIC DNA]</scope>
    <source>
        <strain evidence="5 6">LEGE 00250</strain>
    </source>
</reference>
<dbReference type="Proteomes" id="UP000606776">
    <property type="component" value="Unassembled WGS sequence"/>
</dbReference>
<dbReference type="HAMAP" id="MF_01681">
    <property type="entry name" value="Salvage_MtnC"/>
    <property type="match status" value="1"/>
</dbReference>
<dbReference type="InterPro" id="IPR023943">
    <property type="entry name" value="Enolase-ppase_E1"/>
</dbReference>
<dbReference type="SFLD" id="SFLDG01133">
    <property type="entry name" value="C1.5.4:_Enolase-phosphatase_Li"/>
    <property type="match status" value="1"/>
</dbReference>
<keyword evidence="3 4" id="KW-0486">Methionine biosynthesis</keyword>
<comment type="subunit">
    <text evidence="4">Monomer.</text>
</comment>
<keyword evidence="1 4" id="KW-0028">Amino-acid biosynthesis</keyword>
<sequence>MMLINFAGKNLQDHDFSGQNLTGADFSKADIRGANFTNAILRKFMTVTFRNITSILLDIEGTTTPVSYVFGVLFPFARQHLETFLATHALDPDVQADLYKLSQEFAQEQSLGLDPWSPSDPRSAIPYLLALMDCDRKSTGLKSLQGKIWDQGYQSGSLQSQVFADVPHALEVWHQGGKRVFIFSSGSVQAQVLIFRHSQEGDLTPWIHGYFDTQVGAKRVTKSYQTIVAELGETPSQVLFVSDVVEELQAAQTAGLQTCFSLRPGNATTNPQGFPWVEHFDQIQLL</sequence>
<dbReference type="EMBL" id="JADEWB010000013">
    <property type="protein sequence ID" value="MBE9235268.1"/>
    <property type="molecule type" value="Genomic_DNA"/>
</dbReference>
<name>A0ABR9V9U2_9CYAN</name>
<evidence type="ECO:0000256" key="3">
    <source>
        <dbReference type="ARBA" id="ARBA00023167"/>
    </source>
</evidence>
<dbReference type="SFLD" id="SFLDG01129">
    <property type="entry name" value="C1.5:_HAD__Beta-PGM__Phosphata"/>
    <property type="match status" value="1"/>
</dbReference>
<dbReference type="NCBIfam" id="TIGR01691">
    <property type="entry name" value="enolase-ppase"/>
    <property type="match status" value="1"/>
</dbReference>
<dbReference type="SUPFAM" id="SSF56784">
    <property type="entry name" value="HAD-like"/>
    <property type="match status" value="1"/>
</dbReference>
<evidence type="ECO:0000256" key="2">
    <source>
        <dbReference type="ARBA" id="ARBA00022801"/>
    </source>
</evidence>
<dbReference type="NCBIfam" id="TIGR01549">
    <property type="entry name" value="HAD-SF-IA-v1"/>
    <property type="match status" value="1"/>
</dbReference>
<evidence type="ECO:0000256" key="1">
    <source>
        <dbReference type="ARBA" id="ARBA00022605"/>
    </source>
</evidence>
<evidence type="ECO:0000313" key="5">
    <source>
        <dbReference type="EMBL" id="MBE9235268.1"/>
    </source>
</evidence>
<comment type="similarity">
    <text evidence="4">Belongs to the HAD-like hydrolase superfamily. MasA/MtnC family.</text>
</comment>
<dbReference type="InterPro" id="IPR001646">
    <property type="entry name" value="5peptide_repeat"/>
</dbReference>
<dbReference type="EC" id="3.1.3.77" evidence="4"/>
<dbReference type="InterPro" id="IPR036412">
    <property type="entry name" value="HAD-like_sf"/>
</dbReference>
<comment type="caution">
    <text evidence="5">The sequence shown here is derived from an EMBL/GenBank/DDBJ whole genome shotgun (WGS) entry which is preliminary data.</text>
</comment>
<dbReference type="CDD" id="cd01629">
    <property type="entry name" value="HAD_EP"/>
    <property type="match status" value="1"/>
</dbReference>
<dbReference type="SFLD" id="SFLDF00044">
    <property type="entry name" value="enolase-phosphatase"/>
    <property type="match status" value="1"/>
</dbReference>
<keyword evidence="4" id="KW-0460">Magnesium</keyword>
<organism evidence="5 6">
    <name type="scientific">Sphaerospermopsis aphanizomenoides LEGE 00250</name>
    <dbReference type="NCBI Taxonomy" id="2777972"/>
    <lineage>
        <taxon>Bacteria</taxon>
        <taxon>Bacillati</taxon>
        <taxon>Cyanobacteriota</taxon>
        <taxon>Cyanophyceae</taxon>
        <taxon>Nostocales</taxon>
        <taxon>Aphanizomenonaceae</taxon>
        <taxon>Sphaerospermopsis</taxon>
        <taxon>Sphaerospermopsis aphanizomenoides</taxon>
    </lineage>
</organism>
<comment type="pathway">
    <text evidence="4">Amino-acid biosynthesis; L-methionine biosynthesis via salvage pathway; L-methionine from S-methyl-5-thio-alpha-D-ribose 1-phosphate: step 3/6.</text>
</comment>
<comment type="function">
    <text evidence="4">Bifunctional enzyme that catalyzes the enolization of 2,3-diketo-5-methylthiopentyl-1-phosphate (DK-MTP-1-P) into the intermediate 2-hydroxy-3-keto-5-methylthiopentenyl-1-phosphate (HK-MTPenyl-1-P), which is then dephosphorylated to form the acireductone 1,2-dihydroxy-3-keto-5-methylthiopentene (DHK-MTPene).</text>
</comment>
<evidence type="ECO:0000256" key="4">
    <source>
        <dbReference type="HAMAP-Rule" id="MF_01681"/>
    </source>
</evidence>
<dbReference type="Pfam" id="PF00702">
    <property type="entry name" value="Hydrolase"/>
    <property type="match status" value="1"/>
</dbReference>
<dbReference type="RefSeq" id="WP_193941979.1">
    <property type="nucleotide sequence ID" value="NZ_JADEWB010000013.1"/>
</dbReference>
<protein>
    <recommendedName>
        <fullName evidence="4">Enolase-phosphatase E1</fullName>
        <ecNumber evidence="4">3.1.3.77</ecNumber>
    </recommendedName>
    <alternativeName>
        <fullName evidence="4">2,3-diketo-5-methylthio-1-phosphopentane phosphatase</fullName>
    </alternativeName>
</protein>
<evidence type="ECO:0000313" key="6">
    <source>
        <dbReference type="Proteomes" id="UP000606776"/>
    </source>
</evidence>
<dbReference type="GO" id="GO:0043874">
    <property type="term" value="F:acireductone synthase activity"/>
    <property type="evidence" value="ECO:0007669"/>
    <property type="project" value="UniProtKB-EC"/>
</dbReference>
<dbReference type="InterPro" id="IPR006439">
    <property type="entry name" value="HAD-SF_hydro_IA"/>
</dbReference>
<dbReference type="Pfam" id="PF00805">
    <property type="entry name" value="Pentapeptide"/>
    <property type="match status" value="1"/>
</dbReference>
<comment type="cofactor">
    <cofactor evidence="4">
        <name>Mg(2+)</name>
        <dbReference type="ChEBI" id="CHEBI:18420"/>
    </cofactor>
    <text evidence="4">Binds 1 Mg(2+) ion per subunit.</text>
</comment>
<dbReference type="Gene3D" id="2.160.20.80">
    <property type="entry name" value="E3 ubiquitin-protein ligase SopA"/>
    <property type="match status" value="1"/>
</dbReference>
<proteinExistence type="inferred from homology"/>
<dbReference type="SUPFAM" id="SSF141571">
    <property type="entry name" value="Pentapeptide repeat-like"/>
    <property type="match status" value="1"/>
</dbReference>
<dbReference type="InterPro" id="IPR023214">
    <property type="entry name" value="HAD_sf"/>
</dbReference>
<gene>
    <name evidence="4 5" type="primary">mtnC</name>
    <name evidence="5" type="ORF">IQ227_04225</name>
</gene>
<keyword evidence="6" id="KW-1185">Reference proteome</keyword>
<dbReference type="SFLD" id="SFLDS00003">
    <property type="entry name" value="Haloacid_Dehalogenase"/>
    <property type="match status" value="1"/>
</dbReference>
<dbReference type="Gene3D" id="1.10.720.60">
    <property type="match status" value="1"/>
</dbReference>
<dbReference type="Gene3D" id="3.40.50.1000">
    <property type="entry name" value="HAD superfamily/HAD-like"/>
    <property type="match status" value="1"/>
</dbReference>
<keyword evidence="2 4" id="KW-0378">Hydrolase</keyword>
<dbReference type="PANTHER" id="PTHR20371">
    <property type="entry name" value="ENOLASE-PHOSPHATASE E1"/>
    <property type="match status" value="1"/>
</dbReference>